<dbReference type="Proteomes" id="UP000549394">
    <property type="component" value="Unassembled WGS sequence"/>
</dbReference>
<name>A0A7I8WCA4_9ANNE</name>
<comment type="similarity">
    <text evidence="1">Belongs to the PIH1 family.</text>
</comment>
<dbReference type="GO" id="GO:1990904">
    <property type="term" value="C:ribonucleoprotein complex"/>
    <property type="evidence" value="ECO:0007669"/>
    <property type="project" value="TreeGrafter"/>
</dbReference>
<dbReference type="InterPro" id="IPR041442">
    <property type="entry name" value="PIH1D1/2/3_CS-like"/>
</dbReference>
<evidence type="ECO:0000259" key="4">
    <source>
        <dbReference type="Pfam" id="PF08190"/>
    </source>
</evidence>
<dbReference type="OrthoDB" id="5135119at2759"/>
<keyword evidence="7" id="KW-1185">Reference proteome</keyword>
<dbReference type="GO" id="GO:0000492">
    <property type="term" value="P:box C/D snoRNP assembly"/>
    <property type="evidence" value="ECO:0007669"/>
    <property type="project" value="TreeGrafter"/>
</dbReference>
<evidence type="ECO:0000313" key="6">
    <source>
        <dbReference type="EMBL" id="CAD5125691.1"/>
    </source>
</evidence>
<feature type="domain" description="PIH1 N-terminal" evidence="4">
    <location>
        <begin position="34"/>
        <end position="181"/>
    </location>
</feature>
<dbReference type="EMBL" id="CAJFCJ010000028">
    <property type="protein sequence ID" value="CAD5125691.1"/>
    <property type="molecule type" value="Genomic_DNA"/>
</dbReference>
<dbReference type="PANTHER" id="PTHR22997:SF0">
    <property type="entry name" value="PIH1 DOMAIN-CONTAINING PROTEIN 1"/>
    <property type="match status" value="1"/>
</dbReference>
<dbReference type="GO" id="GO:0097255">
    <property type="term" value="C:R2TP complex"/>
    <property type="evidence" value="ECO:0007669"/>
    <property type="project" value="TreeGrafter"/>
</dbReference>
<evidence type="ECO:0000259" key="5">
    <source>
        <dbReference type="Pfam" id="PF18201"/>
    </source>
</evidence>
<dbReference type="GO" id="GO:0005737">
    <property type="term" value="C:cytoplasm"/>
    <property type="evidence" value="ECO:0007669"/>
    <property type="project" value="TreeGrafter"/>
</dbReference>
<gene>
    <name evidence="6" type="ORF">DGYR_LOCUS13034</name>
</gene>
<evidence type="ECO:0000256" key="3">
    <source>
        <dbReference type="ARBA" id="ARBA00046233"/>
    </source>
</evidence>
<evidence type="ECO:0000313" key="7">
    <source>
        <dbReference type="Proteomes" id="UP000549394"/>
    </source>
</evidence>
<dbReference type="Pfam" id="PF08190">
    <property type="entry name" value="PIH1"/>
    <property type="match status" value="1"/>
</dbReference>
<evidence type="ECO:0000256" key="2">
    <source>
        <dbReference type="ARBA" id="ARBA00040540"/>
    </source>
</evidence>
<comment type="function">
    <text evidence="3">Involved in the assembly of C/D box small nucleolar ribonucleoprotein (snoRNP) particles. Recruits the SWI/SNF complex to the core promoter of rRNA genes and enhances pre-rRNA transcription. Mediates interaction of TELO2 with the R2TP complex which is necessary for the stability of MTOR and SMG1. Positively regulates the assembly and activity of the mTORC1 complex.</text>
</comment>
<dbReference type="PANTHER" id="PTHR22997">
    <property type="entry name" value="PIH1 DOMAIN-CONTAINING PROTEIN 1"/>
    <property type="match status" value="1"/>
</dbReference>
<evidence type="ECO:0000256" key="1">
    <source>
        <dbReference type="ARBA" id="ARBA00008511"/>
    </source>
</evidence>
<dbReference type="InterPro" id="IPR012981">
    <property type="entry name" value="PIH1_N"/>
</dbReference>
<dbReference type="Pfam" id="PF18201">
    <property type="entry name" value="PIH1_CS"/>
    <property type="match status" value="1"/>
</dbReference>
<feature type="domain" description="PIH1D1/2/3 CS-like" evidence="5">
    <location>
        <begin position="228"/>
        <end position="300"/>
    </location>
</feature>
<sequence>MASRELLEAEESGGFLNKLNFKSDNNESNQPFSKPNYPFVIIVPEAGFCVKMKNEKGDKVFVNICHSSKVPCAQDMTDSELVELLESDDPRGFKIPMSIGEPHAEVDKSGKGCTAYDVVIHPDMITRIQKSQMLMVFFLTVTLEGIEYKYSTTLDKNWVMLKNRKSVGTLQEQHLRTKSRPVEDIGDDAVPGISRMVSEISKDSETPMRESVKKLPEPPYTIVQEPAEGYPNYLIAEIRLPKVKTAATLDLEIGEDRIVLNTRSNVYGLDIFLPYNLIQEDCGAQFDRDTKILSLTMPVQPEVSK</sequence>
<accession>A0A7I8WCA4</accession>
<organism evidence="6 7">
    <name type="scientific">Dimorphilus gyrociliatus</name>
    <dbReference type="NCBI Taxonomy" id="2664684"/>
    <lineage>
        <taxon>Eukaryota</taxon>
        <taxon>Metazoa</taxon>
        <taxon>Spiralia</taxon>
        <taxon>Lophotrochozoa</taxon>
        <taxon>Annelida</taxon>
        <taxon>Polychaeta</taxon>
        <taxon>Polychaeta incertae sedis</taxon>
        <taxon>Dinophilidae</taxon>
        <taxon>Dimorphilus</taxon>
    </lineage>
</organism>
<dbReference type="InterPro" id="IPR050734">
    <property type="entry name" value="PIH1/Kintoun_subfamily"/>
</dbReference>
<comment type="caution">
    <text evidence="6">The sequence shown here is derived from an EMBL/GenBank/DDBJ whole genome shotgun (WGS) entry which is preliminary data.</text>
</comment>
<reference evidence="6 7" key="1">
    <citation type="submission" date="2020-08" db="EMBL/GenBank/DDBJ databases">
        <authorList>
            <person name="Hejnol A."/>
        </authorList>
    </citation>
    <scope>NUCLEOTIDE SEQUENCE [LARGE SCALE GENOMIC DNA]</scope>
</reference>
<dbReference type="AlphaFoldDB" id="A0A7I8WCA4"/>
<protein>
    <recommendedName>
        <fullName evidence="2">PIH1 domain-containing protein 1</fullName>
    </recommendedName>
</protein>
<proteinExistence type="inferred from homology"/>
<dbReference type="GO" id="GO:0006364">
    <property type="term" value="P:rRNA processing"/>
    <property type="evidence" value="ECO:0007669"/>
    <property type="project" value="TreeGrafter"/>
</dbReference>